<dbReference type="InterPro" id="IPR011697">
    <property type="entry name" value="Peptidase_C26"/>
</dbReference>
<gene>
    <name evidence="2" type="ORF">DD902_03920</name>
    <name evidence="1" type="ORF">EGV54_03645</name>
</gene>
<keyword evidence="4" id="KW-1185">Reference proteome</keyword>
<dbReference type="RefSeq" id="WP_014614885.1">
    <property type="nucleotide sequence ID" value="NZ_BAAFJF010000041.1"/>
</dbReference>
<keyword evidence="2" id="KW-0378">Hydrolase</keyword>
<name>A0A2P5JDI7_STAPS</name>
<reference evidence="1 4" key="2">
    <citation type="submission" date="2018-11" db="EMBL/GenBank/DDBJ databases">
        <authorList>
            <consortium name="Veterinary Laboratory Investigation and Response Network"/>
        </authorList>
    </citation>
    <scope>NUCLEOTIDE SEQUENCE [LARGE SCALE GENOMIC DNA]</scope>
    <source>
        <strain evidence="1 4">SPSE-18-VL-LA-PA-Ryan-0021</strain>
    </source>
</reference>
<dbReference type="EMBL" id="AAXKXX010000003">
    <property type="protein sequence ID" value="EGQ4384192.1"/>
    <property type="molecule type" value="Genomic_DNA"/>
</dbReference>
<protein>
    <submittedName>
        <fullName evidence="2">Gamma-glutamyl-gamma-aminobutyrate hydrolase family protein</fullName>
    </submittedName>
</protein>
<reference evidence="2 3" key="1">
    <citation type="journal article" date="2018" name="Vet. Microbiol.">
        <title>Clonal diversity and geographic distribution of methicillin-resistant Staphylococcus pseudintermedius from Australian animals: Discovery of novel sequence types.</title>
        <authorList>
            <person name="Worthing K.A."/>
            <person name="Abraham S."/>
            <person name="Coombs G.W."/>
            <person name="Pang S."/>
            <person name="Saputra S."/>
            <person name="Jordan D."/>
            <person name="Trott D.J."/>
            <person name="Norris J.M."/>
        </authorList>
    </citation>
    <scope>NUCLEOTIDE SEQUENCE [LARGE SCALE GENOMIC DNA]</scope>
    <source>
        <strain evidence="2 3">ST525 1</strain>
    </source>
</reference>
<dbReference type="GO" id="GO:0005829">
    <property type="term" value="C:cytosol"/>
    <property type="evidence" value="ECO:0007669"/>
    <property type="project" value="TreeGrafter"/>
</dbReference>
<dbReference type="CDD" id="cd01745">
    <property type="entry name" value="GATase1_2"/>
    <property type="match status" value="1"/>
</dbReference>
<evidence type="ECO:0000313" key="1">
    <source>
        <dbReference type="EMBL" id="EGQ4384192.1"/>
    </source>
</evidence>
<sequence>MVTVGISANISYDTGGMFPGYERCYVNQDYIHTIVKHHAIPLVLPIHTSQEIISQQIAHIDGLILTGGDDISPSLYHQDPYEKLGRTLLTRDLFDFKLLEAAKRKGIPILGICRGAQIINVYHGGSLYQDLSYREAHTLRHHQKHIPTETTHTIHIEPNSRLADAFETSQIMVNSFHHQTIQTLAPKFKAIAHATDGVIEAIEATNYPYLIGIQWHPEMFWRESLMDRLFSDFIKICESK</sequence>
<dbReference type="GO" id="GO:0006598">
    <property type="term" value="P:polyamine catabolic process"/>
    <property type="evidence" value="ECO:0007669"/>
    <property type="project" value="TreeGrafter"/>
</dbReference>
<dbReference type="GO" id="GO:0033969">
    <property type="term" value="F:gamma-glutamyl-gamma-aminobutyrate hydrolase activity"/>
    <property type="evidence" value="ECO:0007669"/>
    <property type="project" value="TreeGrafter"/>
</dbReference>
<proteinExistence type="predicted"/>
<evidence type="ECO:0000313" key="3">
    <source>
        <dbReference type="Proteomes" id="UP000246800"/>
    </source>
</evidence>
<dbReference type="InterPro" id="IPR044668">
    <property type="entry name" value="PuuD-like"/>
</dbReference>
<dbReference type="Proteomes" id="UP000600220">
    <property type="component" value="Unassembled WGS sequence"/>
</dbReference>
<evidence type="ECO:0000313" key="4">
    <source>
        <dbReference type="Proteomes" id="UP000600220"/>
    </source>
</evidence>
<accession>A0A2P5JDI7</accession>
<organism evidence="2 3">
    <name type="scientific">Staphylococcus pseudintermedius</name>
    <dbReference type="NCBI Taxonomy" id="283734"/>
    <lineage>
        <taxon>Bacteria</taxon>
        <taxon>Bacillati</taxon>
        <taxon>Bacillota</taxon>
        <taxon>Bacilli</taxon>
        <taxon>Bacillales</taxon>
        <taxon>Staphylococcaceae</taxon>
        <taxon>Staphylococcus</taxon>
        <taxon>Staphylococcus intermedius group</taxon>
    </lineage>
</organism>
<dbReference type="Gene3D" id="3.40.50.880">
    <property type="match status" value="1"/>
</dbReference>
<comment type="caution">
    <text evidence="2">The sequence shown here is derived from an EMBL/GenBank/DDBJ whole genome shotgun (WGS) entry which is preliminary data.</text>
</comment>
<dbReference type="PANTHER" id="PTHR43235">
    <property type="entry name" value="GLUTAMINE AMIDOTRANSFERASE PB2B2.05-RELATED"/>
    <property type="match status" value="1"/>
</dbReference>
<dbReference type="PANTHER" id="PTHR43235:SF1">
    <property type="entry name" value="GLUTAMINE AMIDOTRANSFERASE PB2B2.05-RELATED"/>
    <property type="match status" value="1"/>
</dbReference>
<dbReference type="AlphaFoldDB" id="A0A2P5JDI7"/>
<dbReference type="InterPro" id="IPR029062">
    <property type="entry name" value="Class_I_gatase-like"/>
</dbReference>
<dbReference type="EMBL" id="QEIT01000019">
    <property type="protein sequence ID" value="PWZ76076.1"/>
    <property type="molecule type" value="Genomic_DNA"/>
</dbReference>
<dbReference type="SUPFAM" id="SSF52317">
    <property type="entry name" value="Class I glutamine amidotransferase-like"/>
    <property type="match status" value="1"/>
</dbReference>
<dbReference type="Pfam" id="PF07722">
    <property type="entry name" value="Peptidase_C26"/>
    <property type="match status" value="1"/>
</dbReference>
<dbReference type="FunFam" id="3.40.50.880:FF:000030">
    <property type="entry name" value="Gamma-glutamyl-gamma-aminobutyrate hydrolase PuuD"/>
    <property type="match status" value="1"/>
</dbReference>
<evidence type="ECO:0000313" key="2">
    <source>
        <dbReference type="EMBL" id="PWZ76076.1"/>
    </source>
</evidence>
<dbReference type="Proteomes" id="UP000246800">
    <property type="component" value="Unassembled WGS sequence"/>
</dbReference>
<dbReference type="PROSITE" id="PS51273">
    <property type="entry name" value="GATASE_TYPE_1"/>
    <property type="match status" value="1"/>
</dbReference>